<protein>
    <submittedName>
        <fullName evidence="1">Uncharacterized protein</fullName>
    </submittedName>
</protein>
<dbReference type="Gene3D" id="3.10.450.40">
    <property type="match status" value="2"/>
</dbReference>
<dbReference type="InterPro" id="IPR025711">
    <property type="entry name" value="PepSY"/>
</dbReference>
<dbReference type="Pfam" id="PF03413">
    <property type="entry name" value="PepSY"/>
    <property type="match status" value="2"/>
</dbReference>
<organism evidence="1 2">
    <name type="scientific">Aerococcus urinaehominis</name>
    <dbReference type="NCBI Taxonomy" id="128944"/>
    <lineage>
        <taxon>Bacteria</taxon>
        <taxon>Bacillati</taxon>
        <taxon>Bacillota</taxon>
        <taxon>Bacilli</taxon>
        <taxon>Lactobacillales</taxon>
        <taxon>Aerococcaceae</taxon>
        <taxon>Aerococcus</taxon>
    </lineage>
</organism>
<dbReference type="STRING" id="128944.AWM75_05600"/>
<sequence>MKKLNLALVTLSSAFVLAACGSNQNQANQASSSEATSQAASSQATSQTESQAASSQANANVATGIENQEFAISLADATAIFNEQQPQAGAYKVEFEEEDGRYVYNFHGYDDTYDYEVEVDAQTGDVVAQEMESQEGARPEIQFGTFKSPEEIIELALAHTAGAVVEGWTIEFEGDTLVYEVDLTGDVDLIIDANSGDVIRED</sequence>
<accession>A0A109RH91</accession>
<evidence type="ECO:0000313" key="2">
    <source>
        <dbReference type="Proteomes" id="UP000062260"/>
    </source>
</evidence>
<dbReference type="OrthoDB" id="7725464at2"/>
<gene>
    <name evidence="1" type="ORF">AWM75_05600</name>
</gene>
<dbReference type="EMBL" id="CP014163">
    <property type="protein sequence ID" value="AMB99501.1"/>
    <property type="molecule type" value="Genomic_DNA"/>
</dbReference>
<reference evidence="1 2" key="1">
    <citation type="journal article" date="2016" name="Genome Announc.">
        <title>Complete Genome Sequences of Aerococcus christensenii CCUG 28831T, Aerococcus sanguinicola CCUG 43001T, Aerococcus urinae CCUG 36881T, Aerococcus urinaeequi CCUG 28094T, Aerococcus urinaehominis CCUG 42038 BT, and Aerococcus viridans CCUG 4311T.</title>
        <authorList>
            <person name="Carkaci D."/>
            <person name="Dargis R."/>
            <person name="Nielsen X.C."/>
            <person name="Skovgaard O."/>
            <person name="Fuursted K."/>
            <person name="Christensen J.J."/>
        </authorList>
    </citation>
    <scope>NUCLEOTIDE SEQUENCE [LARGE SCALE GENOMIC DNA]</scope>
    <source>
        <strain evidence="1 2">CCUG42038B</strain>
    </source>
</reference>
<dbReference type="AlphaFoldDB" id="A0A109RH91"/>
<dbReference type="RefSeq" id="WP_067979364.1">
    <property type="nucleotide sequence ID" value="NZ_CP014163.1"/>
</dbReference>
<name>A0A109RH91_9LACT</name>
<proteinExistence type="predicted"/>
<evidence type="ECO:0000313" key="1">
    <source>
        <dbReference type="EMBL" id="AMB99501.1"/>
    </source>
</evidence>
<dbReference type="KEGG" id="auh:AWM75_05600"/>
<dbReference type="Proteomes" id="UP000062260">
    <property type="component" value="Chromosome"/>
</dbReference>
<dbReference type="PROSITE" id="PS51257">
    <property type="entry name" value="PROKAR_LIPOPROTEIN"/>
    <property type="match status" value="1"/>
</dbReference>
<reference evidence="2" key="2">
    <citation type="submission" date="2016-01" db="EMBL/GenBank/DDBJ databases">
        <title>Six Aerococcus type strain genome sequencing and assembly using PacBio and Illumina Hiseq.</title>
        <authorList>
            <person name="Carkaci D."/>
            <person name="Dargis R."/>
            <person name="Nielsen X.C."/>
            <person name="Skovgaard O."/>
            <person name="Fuursted K."/>
            <person name="Christensen J.J."/>
        </authorList>
    </citation>
    <scope>NUCLEOTIDE SEQUENCE [LARGE SCALE GENOMIC DNA]</scope>
    <source>
        <strain evidence="2">CCUG42038B</strain>
    </source>
</reference>
<keyword evidence="2" id="KW-1185">Reference proteome</keyword>